<name>A0AAN8HHP6_9TELE</name>
<dbReference type="EMBL" id="JAULUE010002046">
    <property type="protein sequence ID" value="KAK5915757.1"/>
    <property type="molecule type" value="Genomic_DNA"/>
</dbReference>
<comment type="caution">
    <text evidence="1">The sequence shown here is derived from an EMBL/GenBank/DDBJ whole genome shotgun (WGS) entry which is preliminary data.</text>
</comment>
<accession>A0AAN8HHP6</accession>
<organism evidence="1 2">
    <name type="scientific">Champsocephalus esox</name>
    <name type="common">pike icefish</name>
    <dbReference type="NCBI Taxonomy" id="159716"/>
    <lineage>
        <taxon>Eukaryota</taxon>
        <taxon>Metazoa</taxon>
        <taxon>Chordata</taxon>
        <taxon>Craniata</taxon>
        <taxon>Vertebrata</taxon>
        <taxon>Euteleostomi</taxon>
        <taxon>Actinopterygii</taxon>
        <taxon>Neopterygii</taxon>
        <taxon>Teleostei</taxon>
        <taxon>Neoteleostei</taxon>
        <taxon>Acanthomorphata</taxon>
        <taxon>Eupercaria</taxon>
        <taxon>Perciformes</taxon>
        <taxon>Notothenioidei</taxon>
        <taxon>Channichthyidae</taxon>
        <taxon>Champsocephalus</taxon>
    </lineage>
</organism>
<reference evidence="1 2" key="1">
    <citation type="journal article" date="2023" name="Mol. Biol. Evol.">
        <title>Genomics of Secondarily Temperate Adaptation in the Only Non-Antarctic Icefish.</title>
        <authorList>
            <person name="Rivera-Colon A.G."/>
            <person name="Rayamajhi N."/>
            <person name="Minhas B.F."/>
            <person name="Madrigal G."/>
            <person name="Bilyk K.T."/>
            <person name="Yoon V."/>
            <person name="Hune M."/>
            <person name="Gregory S."/>
            <person name="Cheng C.H.C."/>
            <person name="Catchen J.M."/>
        </authorList>
    </citation>
    <scope>NUCLEOTIDE SEQUENCE [LARGE SCALE GENOMIC DNA]</scope>
    <source>
        <strain evidence="1">JC2023a</strain>
    </source>
</reference>
<dbReference type="Proteomes" id="UP001335648">
    <property type="component" value="Unassembled WGS sequence"/>
</dbReference>
<protein>
    <submittedName>
        <fullName evidence="1">Uncharacterized protein</fullName>
    </submittedName>
</protein>
<evidence type="ECO:0000313" key="2">
    <source>
        <dbReference type="Proteomes" id="UP001335648"/>
    </source>
</evidence>
<proteinExistence type="predicted"/>
<evidence type="ECO:0000313" key="1">
    <source>
        <dbReference type="EMBL" id="KAK5915757.1"/>
    </source>
</evidence>
<dbReference type="AlphaFoldDB" id="A0AAN8HHP6"/>
<keyword evidence="2" id="KW-1185">Reference proteome</keyword>
<gene>
    <name evidence="1" type="ORF">CesoFtcFv8_001320</name>
</gene>
<sequence>MRDMRRKKDKSKVMDDGWMVGAAVSRLLIPGSEISFLLVSPRLFHMRAAAPRRLHPQSGGRPSRRSP</sequence>